<gene>
    <name evidence="2" type="ORF">CERSUDRAFT_95491</name>
</gene>
<proteinExistence type="predicted"/>
<reference evidence="2 3" key="1">
    <citation type="journal article" date="2012" name="Proc. Natl. Acad. Sci. U.S.A.">
        <title>Comparative genomics of Ceriporiopsis subvermispora and Phanerochaete chrysosporium provide insight into selective ligninolysis.</title>
        <authorList>
            <person name="Fernandez-Fueyo E."/>
            <person name="Ruiz-Duenas F.J."/>
            <person name="Ferreira P."/>
            <person name="Floudas D."/>
            <person name="Hibbett D.S."/>
            <person name="Canessa P."/>
            <person name="Larrondo L.F."/>
            <person name="James T.Y."/>
            <person name="Seelenfreund D."/>
            <person name="Lobos S."/>
            <person name="Polanco R."/>
            <person name="Tello M."/>
            <person name="Honda Y."/>
            <person name="Watanabe T."/>
            <person name="Watanabe T."/>
            <person name="Ryu J.S."/>
            <person name="Kubicek C.P."/>
            <person name="Schmoll M."/>
            <person name="Gaskell J."/>
            <person name="Hammel K.E."/>
            <person name="St John F.J."/>
            <person name="Vanden Wymelenberg A."/>
            <person name="Sabat G."/>
            <person name="Splinter BonDurant S."/>
            <person name="Syed K."/>
            <person name="Yadav J.S."/>
            <person name="Doddapaneni H."/>
            <person name="Subramanian V."/>
            <person name="Lavin J.L."/>
            <person name="Oguiza J.A."/>
            <person name="Perez G."/>
            <person name="Pisabarro A.G."/>
            <person name="Ramirez L."/>
            <person name="Santoyo F."/>
            <person name="Master E."/>
            <person name="Coutinho P.M."/>
            <person name="Henrissat B."/>
            <person name="Lombard V."/>
            <person name="Magnuson J.K."/>
            <person name="Kuees U."/>
            <person name="Hori C."/>
            <person name="Igarashi K."/>
            <person name="Samejima M."/>
            <person name="Held B.W."/>
            <person name="Barry K.W."/>
            <person name="LaButti K.M."/>
            <person name="Lapidus A."/>
            <person name="Lindquist E.A."/>
            <person name="Lucas S.M."/>
            <person name="Riley R."/>
            <person name="Salamov A.A."/>
            <person name="Hoffmeister D."/>
            <person name="Schwenk D."/>
            <person name="Hadar Y."/>
            <person name="Yarden O."/>
            <person name="de Vries R.P."/>
            <person name="Wiebenga A."/>
            <person name="Stenlid J."/>
            <person name="Eastwood D."/>
            <person name="Grigoriev I.V."/>
            <person name="Berka R.M."/>
            <person name="Blanchette R.A."/>
            <person name="Kersten P."/>
            <person name="Martinez A.T."/>
            <person name="Vicuna R."/>
            <person name="Cullen D."/>
        </authorList>
    </citation>
    <scope>NUCLEOTIDE SEQUENCE [LARGE SCALE GENOMIC DNA]</scope>
    <source>
        <strain evidence="2 3">B</strain>
    </source>
</reference>
<evidence type="ECO:0000313" key="3">
    <source>
        <dbReference type="Proteomes" id="UP000016930"/>
    </source>
</evidence>
<accession>M2QYK0</accession>
<feature type="compositionally biased region" description="Basic and acidic residues" evidence="1">
    <location>
        <begin position="162"/>
        <end position="178"/>
    </location>
</feature>
<dbReference type="EMBL" id="KB445797">
    <property type="protein sequence ID" value="EMD37235.1"/>
    <property type="molecule type" value="Genomic_DNA"/>
</dbReference>
<protein>
    <submittedName>
        <fullName evidence="2">Uncharacterized protein</fullName>
    </submittedName>
</protein>
<dbReference type="Proteomes" id="UP000016930">
    <property type="component" value="Unassembled WGS sequence"/>
</dbReference>
<evidence type="ECO:0000256" key="1">
    <source>
        <dbReference type="SAM" id="MobiDB-lite"/>
    </source>
</evidence>
<feature type="region of interest" description="Disordered" evidence="1">
    <location>
        <begin position="158"/>
        <end position="181"/>
    </location>
</feature>
<dbReference type="AlphaFoldDB" id="M2QYK0"/>
<evidence type="ECO:0000313" key="2">
    <source>
        <dbReference type="EMBL" id="EMD37235.1"/>
    </source>
</evidence>
<sequence>MAEQQLLNATLNALLREMQNLADTLPEPDSNAPVPNNTDVGGGDLDADLNALLQGVHELATVDPPAPPAAPNPGNAGAQDINASLNAFLQGIFDLNTVDISDWSLEKCSEVMDGFTGVGPFGGVFGYQLFFRVTMRYSDLLAEKAAAVGHSAVHNVEADEPAGERQAQEEKEEPERPQQPDTMRLPLELVFEIAEHALVDPDTARAVTQVCYALRKLTLPAAYRVLPQMSTIERFLALPRHLHPFVRNIWINPTAAALTKDQVFASSWVWLTAAEIAVPHEYIWAAPVFTRVAPPARAACTRLTLLASPHPPRTGHIVRDALSAVAELRLAELRTELSMLISEFTPALRRIALSTRPDELLLHIYRADIAVRMCRNPVPPSVVFVVPRDTDPERVMRDAEMCRKHNKNLHLAPGGVTNEEIREEWERKDDIWAAAEAIREAALKSDLEEVKRVCSVRGPWPERPRVEDLDA</sequence>
<organism evidence="2 3">
    <name type="scientific">Ceriporiopsis subvermispora (strain B)</name>
    <name type="common">White-rot fungus</name>
    <name type="synonym">Gelatoporia subvermispora</name>
    <dbReference type="NCBI Taxonomy" id="914234"/>
    <lineage>
        <taxon>Eukaryota</taxon>
        <taxon>Fungi</taxon>
        <taxon>Dikarya</taxon>
        <taxon>Basidiomycota</taxon>
        <taxon>Agaricomycotina</taxon>
        <taxon>Agaricomycetes</taxon>
        <taxon>Polyporales</taxon>
        <taxon>Gelatoporiaceae</taxon>
        <taxon>Gelatoporia</taxon>
    </lineage>
</organism>
<dbReference type="HOGENOM" id="CLU_580007_0_0_1"/>
<keyword evidence="3" id="KW-1185">Reference proteome</keyword>
<name>M2QYK0_CERS8</name>